<dbReference type="NCBIfam" id="TIGR00012">
    <property type="entry name" value="L29"/>
    <property type="match status" value="1"/>
</dbReference>
<comment type="similarity">
    <text evidence="1 5">Belongs to the universal ribosomal protein uL29 family.</text>
</comment>
<accession>A0A2H0N3S9</accession>
<dbReference type="GO" id="GO:0006412">
    <property type="term" value="P:translation"/>
    <property type="evidence" value="ECO:0007669"/>
    <property type="project" value="UniProtKB-UniRule"/>
</dbReference>
<comment type="caution">
    <text evidence="7">The sequence shown here is derived from an EMBL/GenBank/DDBJ whole genome shotgun (WGS) entry which is preliminary data.</text>
</comment>
<proteinExistence type="inferred from homology"/>
<evidence type="ECO:0000256" key="3">
    <source>
        <dbReference type="ARBA" id="ARBA00023274"/>
    </source>
</evidence>
<dbReference type="HAMAP" id="MF_00374">
    <property type="entry name" value="Ribosomal_uL29"/>
    <property type="match status" value="1"/>
</dbReference>
<dbReference type="InterPro" id="IPR050063">
    <property type="entry name" value="Ribosomal_protein_uL29"/>
</dbReference>
<evidence type="ECO:0000256" key="4">
    <source>
        <dbReference type="ARBA" id="ARBA00035204"/>
    </source>
</evidence>
<dbReference type="PANTHER" id="PTHR10916:SF0">
    <property type="entry name" value="LARGE RIBOSOMAL SUBUNIT PROTEIN UL29C"/>
    <property type="match status" value="1"/>
</dbReference>
<name>A0A2H0N3S9_9BACT</name>
<dbReference type="InterPro" id="IPR036049">
    <property type="entry name" value="Ribosomal_uL29_sf"/>
</dbReference>
<dbReference type="CDD" id="cd00427">
    <property type="entry name" value="Ribosomal_L29_HIP"/>
    <property type="match status" value="1"/>
</dbReference>
<dbReference type="GO" id="GO:0022625">
    <property type="term" value="C:cytosolic large ribosomal subunit"/>
    <property type="evidence" value="ECO:0007669"/>
    <property type="project" value="TreeGrafter"/>
</dbReference>
<evidence type="ECO:0000256" key="5">
    <source>
        <dbReference type="HAMAP-Rule" id="MF_00374"/>
    </source>
</evidence>
<dbReference type="Gene3D" id="1.10.287.310">
    <property type="match status" value="1"/>
</dbReference>
<organism evidence="7 8">
    <name type="scientific">Candidatus Magasanikbacteria bacterium CG11_big_fil_rev_8_21_14_0_20_39_34</name>
    <dbReference type="NCBI Taxonomy" id="1974653"/>
    <lineage>
        <taxon>Bacteria</taxon>
        <taxon>Candidatus Magasanikiibacteriota</taxon>
    </lineage>
</organism>
<evidence type="ECO:0000313" key="8">
    <source>
        <dbReference type="Proteomes" id="UP000229600"/>
    </source>
</evidence>
<evidence type="ECO:0000256" key="2">
    <source>
        <dbReference type="ARBA" id="ARBA00022980"/>
    </source>
</evidence>
<dbReference type="SUPFAM" id="SSF46561">
    <property type="entry name" value="Ribosomal protein L29 (L29p)"/>
    <property type="match status" value="1"/>
</dbReference>
<keyword evidence="6" id="KW-0175">Coiled coil</keyword>
<dbReference type="AlphaFoldDB" id="A0A2H0N3S9"/>
<evidence type="ECO:0000313" key="7">
    <source>
        <dbReference type="EMBL" id="PIR03559.1"/>
    </source>
</evidence>
<dbReference type="Pfam" id="PF00831">
    <property type="entry name" value="Ribosomal_L29"/>
    <property type="match status" value="1"/>
</dbReference>
<dbReference type="PANTHER" id="PTHR10916">
    <property type="entry name" value="60S RIBOSOMAL PROTEIN L35/50S RIBOSOMAL PROTEIN L29"/>
    <property type="match status" value="1"/>
</dbReference>
<dbReference type="EMBL" id="PCWN01000011">
    <property type="protein sequence ID" value="PIR03559.1"/>
    <property type="molecule type" value="Genomic_DNA"/>
</dbReference>
<gene>
    <name evidence="5" type="primary">rpmC</name>
    <name evidence="7" type="ORF">COV59_05205</name>
</gene>
<keyword evidence="3 5" id="KW-0687">Ribonucleoprotein</keyword>
<feature type="coiled-coil region" evidence="6">
    <location>
        <begin position="11"/>
        <end position="38"/>
    </location>
</feature>
<sequence length="72" mass="8191">MDYTEISQKSTEQLHDLLAEQREELRELKFKVAENQLADVSKIKKVKKTIARILTVLNSKVSQGTSSEEATN</sequence>
<keyword evidence="2 5" id="KW-0689">Ribosomal protein</keyword>
<dbReference type="InterPro" id="IPR001854">
    <property type="entry name" value="Ribosomal_uL29"/>
</dbReference>
<reference evidence="7 8" key="1">
    <citation type="submission" date="2017-09" db="EMBL/GenBank/DDBJ databases">
        <title>Depth-based differentiation of microbial function through sediment-hosted aquifers and enrichment of novel symbionts in the deep terrestrial subsurface.</title>
        <authorList>
            <person name="Probst A.J."/>
            <person name="Ladd B."/>
            <person name="Jarett J.K."/>
            <person name="Geller-Mcgrath D.E."/>
            <person name="Sieber C.M."/>
            <person name="Emerson J.B."/>
            <person name="Anantharaman K."/>
            <person name="Thomas B.C."/>
            <person name="Malmstrom R."/>
            <person name="Stieglmeier M."/>
            <person name="Klingl A."/>
            <person name="Woyke T."/>
            <person name="Ryan C.M."/>
            <person name="Banfield J.F."/>
        </authorList>
    </citation>
    <scope>NUCLEOTIDE SEQUENCE [LARGE SCALE GENOMIC DNA]</scope>
    <source>
        <strain evidence="7">CG11_big_fil_rev_8_21_14_0_20_39_34</strain>
    </source>
</reference>
<evidence type="ECO:0000256" key="1">
    <source>
        <dbReference type="ARBA" id="ARBA00009254"/>
    </source>
</evidence>
<protein>
    <recommendedName>
        <fullName evidence="4 5">Large ribosomal subunit protein uL29</fullName>
    </recommendedName>
</protein>
<evidence type="ECO:0000256" key="6">
    <source>
        <dbReference type="SAM" id="Coils"/>
    </source>
</evidence>
<dbReference type="GO" id="GO:0003735">
    <property type="term" value="F:structural constituent of ribosome"/>
    <property type="evidence" value="ECO:0007669"/>
    <property type="project" value="InterPro"/>
</dbReference>
<dbReference type="Proteomes" id="UP000229600">
    <property type="component" value="Unassembled WGS sequence"/>
</dbReference>